<evidence type="ECO:0000313" key="2">
    <source>
        <dbReference type="EMBL" id="MCP3426725.1"/>
    </source>
</evidence>
<accession>A0A9X2HEQ1</accession>
<dbReference type="Proteomes" id="UP001139502">
    <property type="component" value="Unassembled WGS sequence"/>
</dbReference>
<feature type="domain" description="HTH iclR-type" evidence="1">
    <location>
        <begin position="15"/>
        <end position="50"/>
    </location>
</feature>
<gene>
    <name evidence="2" type="ORF">NBM05_12120</name>
</gene>
<dbReference type="SUPFAM" id="SSF46785">
    <property type="entry name" value="Winged helix' DNA-binding domain"/>
    <property type="match status" value="1"/>
</dbReference>
<keyword evidence="3" id="KW-1185">Reference proteome</keyword>
<evidence type="ECO:0000313" key="3">
    <source>
        <dbReference type="Proteomes" id="UP001139502"/>
    </source>
</evidence>
<dbReference type="GO" id="GO:0003677">
    <property type="term" value="F:DNA binding"/>
    <property type="evidence" value="ECO:0007669"/>
    <property type="project" value="InterPro"/>
</dbReference>
<dbReference type="Gene3D" id="1.10.10.10">
    <property type="entry name" value="Winged helix-like DNA-binding domain superfamily/Winged helix DNA-binding domain"/>
    <property type="match status" value="1"/>
</dbReference>
<comment type="caution">
    <text evidence="2">The sequence shown here is derived from an EMBL/GenBank/DDBJ whole genome shotgun (WGS) entry which is preliminary data.</text>
</comment>
<dbReference type="EMBL" id="JANAFB010000035">
    <property type="protein sequence ID" value="MCP3426725.1"/>
    <property type="molecule type" value="Genomic_DNA"/>
</dbReference>
<name>A0A9X2HEQ1_9MICC</name>
<dbReference type="Pfam" id="PF09339">
    <property type="entry name" value="HTH_IclR"/>
    <property type="match status" value="1"/>
</dbReference>
<evidence type="ECO:0000259" key="1">
    <source>
        <dbReference type="Pfam" id="PF09339"/>
    </source>
</evidence>
<dbReference type="GO" id="GO:0006355">
    <property type="term" value="P:regulation of DNA-templated transcription"/>
    <property type="evidence" value="ECO:0007669"/>
    <property type="project" value="InterPro"/>
</dbReference>
<dbReference type="InterPro" id="IPR036390">
    <property type="entry name" value="WH_DNA-bd_sf"/>
</dbReference>
<dbReference type="RefSeq" id="WP_254167798.1">
    <property type="nucleotide sequence ID" value="NZ_JANAFB010000035.1"/>
</dbReference>
<dbReference type="InterPro" id="IPR005471">
    <property type="entry name" value="Tscrpt_reg_IclR_N"/>
</dbReference>
<protein>
    <recommendedName>
        <fullName evidence="1">HTH iclR-type domain-containing protein</fullName>
    </recommendedName>
</protein>
<dbReference type="InterPro" id="IPR036388">
    <property type="entry name" value="WH-like_DNA-bd_sf"/>
</dbReference>
<sequence length="81" mass="9221">MPQAAYDPGYPHEEDLLRLLLESRTPVTSQRVQERLGLSQSAANRLLRRVIDSGRVVATAPPRSHRRAYRLVTAEDRRRGS</sequence>
<dbReference type="AlphaFoldDB" id="A0A9X2HEQ1"/>
<organism evidence="2 3">
    <name type="scientific">Rothia santali</name>
    <dbReference type="NCBI Taxonomy" id="2949643"/>
    <lineage>
        <taxon>Bacteria</taxon>
        <taxon>Bacillati</taxon>
        <taxon>Actinomycetota</taxon>
        <taxon>Actinomycetes</taxon>
        <taxon>Micrococcales</taxon>
        <taxon>Micrococcaceae</taxon>
        <taxon>Rothia</taxon>
    </lineage>
</organism>
<proteinExistence type="predicted"/>
<reference evidence="2" key="1">
    <citation type="submission" date="2022-06" db="EMBL/GenBank/DDBJ databases">
        <title>Rothia sp. isolated from sandalwood seedling.</title>
        <authorList>
            <person name="Tuikhar N."/>
            <person name="Kirdat K."/>
            <person name="Thorat V."/>
            <person name="Swetha P."/>
            <person name="Padma S."/>
            <person name="Sundararaj R."/>
            <person name="Yadav A."/>
        </authorList>
    </citation>
    <scope>NUCLEOTIDE SEQUENCE</scope>
    <source>
        <strain evidence="2">AR01</strain>
    </source>
</reference>